<evidence type="ECO:0000259" key="4">
    <source>
        <dbReference type="Pfam" id="PF07859"/>
    </source>
</evidence>
<evidence type="ECO:0000313" key="6">
    <source>
        <dbReference type="Proteomes" id="UP000193487"/>
    </source>
</evidence>
<proteinExistence type="inferred from homology"/>
<dbReference type="RefSeq" id="WP_158089910.1">
    <property type="nucleotide sequence ID" value="NZ_BBKA01000112.1"/>
</dbReference>
<dbReference type="Proteomes" id="UP000193487">
    <property type="component" value="Unassembled WGS sequence"/>
</dbReference>
<evidence type="ECO:0000256" key="1">
    <source>
        <dbReference type="ARBA" id="ARBA00010515"/>
    </source>
</evidence>
<dbReference type="PANTHER" id="PTHR48081:SF8">
    <property type="entry name" value="ALPHA_BETA HYDROLASE FOLD-3 DOMAIN-CONTAINING PROTEIN-RELATED"/>
    <property type="match status" value="1"/>
</dbReference>
<dbReference type="InterPro" id="IPR002168">
    <property type="entry name" value="Lipase_GDXG_HIS_AS"/>
</dbReference>
<protein>
    <recommendedName>
        <fullName evidence="4">Alpha/beta hydrolase fold-3 domain-containing protein</fullName>
    </recommendedName>
</protein>
<organism evidence="5 6">
    <name type="scientific">Mycobacterium kyorinense</name>
    <dbReference type="NCBI Taxonomy" id="487514"/>
    <lineage>
        <taxon>Bacteria</taxon>
        <taxon>Bacillati</taxon>
        <taxon>Actinomycetota</taxon>
        <taxon>Actinomycetes</taxon>
        <taxon>Mycobacteriales</taxon>
        <taxon>Mycobacteriaceae</taxon>
        <taxon>Mycobacterium</taxon>
    </lineage>
</organism>
<dbReference type="PROSITE" id="PS01173">
    <property type="entry name" value="LIPASE_GDXG_HIS"/>
    <property type="match status" value="1"/>
</dbReference>
<dbReference type="InterPro" id="IPR033140">
    <property type="entry name" value="Lipase_GDXG_put_SER_AS"/>
</dbReference>
<accession>A0A1X1XX90</accession>
<dbReference type="InterPro" id="IPR029058">
    <property type="entry name" value="AB_hydrolase_fold"/>
</dbReference>
<dbReference type="PANTHER" id="PTHR48081">
    <property type="entry name" value="AB HYDROLASE SUPERFAMILY PROTEIN C4A8.06C"/>
    <property type="match status" value="1"/>
</dbReference>
<dbReference type="AlphaFoldDB" id="A0A1X1XX90"/>
<dbReference type="EMBL" id="LQPE01000118">
    <property type="protein sequence ID" value="ORW03475.1"/>
    <property type="molecule type" value="Genomic_DNA"/>
</dbReference>
<dbReference type="SUPFAM" id="SSF53474">
    <property type="entry name" value="alpha/beta-Hydrolases"/>
    <property type="match status" value="1"/>
</dbReference>
<evidence type="ECO:0000256" key="3">
    <source>
        <dbReference type="PROSITE-ProRule" id="PRU10038"/>
    </source>
</evidence>
<comment type="similarity">
    <text evidence="1">Belongs to the 'GDXG' lipolytic enzyme family.</text>
</comment>
<dbReference type="OrthoDB" id="3181909at2"/>
<dbReference type="InterPro" id="IPR013094">
    <property type="entry name" value="AB_hydrolase_3"/>
</dbReference>
<evidence type="ECO:0000313" key="5">
    <source>
        <dbReference type="EMBL" id="ORW03475.1"/>
    </source>
</evidence>
<feature type="active site" evidence="3">
    <location>
        <position position="194"/>
    </location>
</feature>
<dbReference type="GO" id="GO:0016787">
    <property type="term" value="F:hydrolase activity"/>
    <property type="evidence" value="ECO:0007669"/>
    <property type="project" value="UniProtKB-KW"/>
</dbReference>
<name>A0A1X1XX90_9MYCO</name>
<reference evidence="5 6" key="1">
    <citation type="submission" date="2016-01" db="EMBL/GenBank/DDBJ databases">
        <title>The new phylogeny of the genus Mycobacterium.</title>
        <authorList>
            <person name="Tarcisio F."/>
            <person name="Conor M."/>
            <person name="Antonella G."/>
            <person name="Elisabetta G."/>
            <person name="Giulia F.S."/>
            <person name="Sara T."/>
            <person name="Anna F."/>
            <person name="Clotilde B."/>
            <person name="Roberto B."/>
            <person name="Veronica D.S."/>
            <person name="Fabio R."/>
            <person name="Monica P."/>
            <person name="Olivier J."/>
            <person name="Enrico T."/>
            <person name="Nicola S."/>
        </authorList>
    </citation>
    <scope>NUCLEOTIDE SEQUENCE [LARGE SCALE GENOMIC DNA]</scope>
    <source>
        <strain evidence="5 6">DSM 45166</strain>
    </source>
</reference>
<comment type="caution">
    <text evidence="5">The sequence shown here is derived from an EMBL/GenBank/DDBJ whole genome shotgun (WGS) entry which is preliminary data.</text>
</comment>
<gene>
    <name evidence="5" type="ORF">AWC14_05125</name>
</gene>
<dbReference type="PROSITE" id="PS01174">
    <property type="entry name" value="LIPASE_GDXG_SER"/>
    <property type="match status" value="1"/>
</dbReference>
<dbReference type="Gene3D" id="3.40.50.1820">
    <property type="entry name" value="alpha/beta hydrolase"/>
    <property type="match status" value="1"/>
</dbReference>
<dbReference type="Pfam" id="PF07859">
    <property type="entry name" value="Abhydrolase_3"/>
    <property type="match status" value="1"/>
</dbReference>
<feature type="domain" description="Alpha/beta hydrolase fold-3" evidence="4">
    <location>
        <begin position="116"/>
        <end position="317"/>
    </location>
</feature>
<evidence type="ECO:0000256" key="2">
    <source>
        <dbReference type="ARBA" id="ARBA00022801"/>
    </source>
</evidence>
<keyword evidence="6" id="KW-1185">Reference proteome</keyword>
<sequence>MTSFPLSRVLGLVSGAVVSLPNSVLDRLPIDRPEIDGQRLSPRLQLATDAARQLIAVVDRRPGPLTRYVANVATAATSFRYQRAVPCRDIEIAAQDRTISARLYEPSDVAEPAPLVVFVHGGGFIFGNLESHDGPCAYLAANAKVKVLSVDYRLAPESPFPAGFEDALAAYRWGIQHADEISVDRDRVAVAGDSAGGSIAAAVALHVGDTSDAAKLAVLLYPYVDDDIDRYPSTNLFTAPLSRASLDKARRQYTPDLASRSDPRAFVMRSEELSAMPCTYIAVAGVDVLRDQDEAFGSRLGDRVVVRRFDNLPHGFLNLLFDAEVRRAVDEIATYIAEHL</sequence>
<dbReference type="InterPro" id="IPR050300">
    <property type="entry name" value="GDXG_lipolytic_enzyme"/>
</dbReference>
<keyword evidence="2" id="KW-0378">Hydrolase</keyword>